<feature type="domain" description="EF-hand" evidence="3">
    <location>
        <begin position="23"/>
        <end position="58"/>
    </location>
</feature>
<gene>
    <name evidence="4" type="ORF">ZOSMA_135G00180</name>
</gene>
<dbReference type="InterPro" id="IPR050145">
    <property type="entry name" value="Centrin_CML-like"/>
</dbReference>
<sequence length="103" mass="11870">MALKGPSKVRRHTFSKGSSTTIMTEDEFRKWLMKFDKNGDGRISKDELQNLVHRSGGRWFNGWKSRRAIKKADDDGDGYISEAEVQNMVHFAQKTFGIQIVTY</sequence>
<evidence type="ECO:0000259" key="3">
    <source>
        <dbReference type="PROSITE" id="PS50222"/>
    </source>
</evidence>
<dbReference type="Pfam" id="PF13202">
    <property type="entry name" value="EF-hand_5"/>
    <property type="match status" value="2"/>
</dbReference>
<name>A0A0K9PYS5_ZOSMR</name>
<dbReference type="Gene3D" id="1.10.238.10">
    <property type="entry name" value="EF-hand"/>
    <property type="match status" value="1"/>
</dbReference>
<evidence type="ECO:0000256" key="2">
    <source>
        <dbReference type="ARBA" id="ARBA00022837"/>
    </source>
</evidence>
<dbReference type="GO" id="GO:0030234">
    <property type="term" value="F:enzyme regulator activity"/>
    <property type="evidence" value="ECO:0000318"/>
    <property type="project" value="GO_Central"/>
</dbReference>
<evidence type="ECO:0000313" key="4">
    <source>
        <dbReference type="EMBL" id="KMZ74089.1"/>
    </source>
</evidence>
<dbReference type="GO" id="GO:0005509">
    <property type="term" value="F:calcium ion binding"/>
    <property type="evidence" value="ECO:0000318"/>
    <property type="project" value="GO_Central"/>
</dbReference>
<dbReference type="InterPro" id="IPR018247">
    <property type="entry name" value="EF_Hand_1_Ca_BS"/>
</dbReference>
<dbReference type="CDD" id="cd00051">
    <property type="entry name" value="EFh"/>
    <property type="match status" value="1"/>
</dbReference>
<protein>
    <submittedName>
        <fullName evidence="4">EF hand calcium-binding protein family</fullName>
    </submittedName>
</protein>
<keyword evidence="1" id="KW-0677">Repeat</keyword>
<organism evidence="4 5">
    <name type="scientific">Zostera marina</name>
    <name type="common">Eelgrass</name>
    <dbReference type="NCBI Taxonomy" id="29655"/>
    <lineage>
        <taxon>Eukaryota</taxon>
        <taxon>Viridiplantae</taxon>
        <taxon>Streptophyta</taxon>
        <taxon>Embryophyta</taxon>
        <taxon>Tracheophyta</taxon>
        <taxon>Spermatophyta</taxon>
        <taxon>Magnoliopsida</taxon>
        <taxon>Liliopsida</taxon>
        <taxon>Zosteraceae</taxon>
        <taxon>Zostera</taxon>
    </lineage>
</organism>
<reference evidence="5" key="1">
    <citation type="journal article" date="2016" name="Nature">
        <title>The genome of the seagrass Zostera marina reveals angiosperm adaptation to the sea.</title>
        <authorList>
            <person name="Olsen J.L."/>
            <person name="Rouze P."/>
            <person name="Verhelst B."/>
            <person name="Lin Y.-C."/>
            <person name="Bayer T."/>
            <person name="Collen J."/>
            <person name="Dattolo E."/>
            <person name="De Paoli E."/>
            <person name="Dittami S."/>
            <person name="Maumus F."/>
            <person name="Michel G."/>
            <person name="Kersting A."/>
            <person name="Lauritano C."/>
            <person name="Lohaus R."/>
            <person name="Toepel M."/>
            <person name="Tonon T."/>
            <person name="Vanneste K."/>
            <person name="Amirebrahimi M."/>
            <person name="Brakel J."/>
            <person name="Bostroem C."/>
            <person name="Chovatia M."/>
            <person name="Grimwood J."/>
            <person name="Jenkins J.W."/>
            <person name="Jueterbock A."/>
            <person name="Mraz A."/>
            <person name="Stam W.T."/>
            <person name="Tice H."/>
            <person name="Bornberg-Bauer E."/>
            <person name="Green P.J."/>
            <person name="Pearson G.A."/>
            <person name="Procaccini G."/>
            <person name="Duarte C.M."/>
            <person name="Schmutz J."/>
            <person name="Reusch T.B.H."/>
            <person name="Van de Peer Y."/>
        </authorList>
    </citation>
    <scope>NUCLEOTIDE SEQUENCE [LARGE SCALE GENOMIC DNA]</scope>
    <source>
        <strain evidence="5">cv. Finnish</strain>
    </source>
</reference>
<accession>A0A0K9PYS5</accession>
<dbReference type="PROSITE" id="PS00018">
    <property type="entry name" value="EF_HAND_1"/>
    <property type="match status" value="2"/>
</dbReference>
<evidence type="ECO:0000313" key="5">
    <source>
        <dbReference type="Proteomes" id="UP000036987"/>
    </source>
</evidence>
<dbReference type="Proteomes" id="UP000036987">
    <property type="component" value="Unassembled WGS sequence"/>
</dbReference>
<proteinExistence type="predicted"/>
<dbReference type="PANTHER" id="PTHR23050">
    <property type="entry name" value="CALCIUM BINDING PROTEIN"/>
    <property type="match status" value="1"/>
</dbReference>
<dbReference type="GO" id="GO:0005737">
    <property type="term" value="C:cytoplasm"/>
    <property type="evidence" value="ECO:0000318"/>
    <property type="project" value="GO_Central"/>
</dbReference>
<keyword evidence="5" id="KW-1185">Reference proteome</keyword>
<dbReference type="AlphaFoldDB" id="A0A0K9PYS5"/>
<dbReference type="OMA" id="FVDECEI"/>
<feature type="domain" description="EF-hand" evidence="3">
    <location>
        <begin position="66"/>
        <end position="95"/>
    </location>
</feature>
<comment type="caution">
    <text evidence="4">The sequence shown here is derived from an EMBL/GenBank/DDBJ whole genome shotgun (WGS) entry which is preliminary data.</text>
</comment>
<dbReference type="SUPFAM" id="SSF47473">
    <property type="entry name" value="EF-hand"/>
    <property type="match status" value="1"/>
</dbReference>
<dbReference type="InterPro" id="IPR011992">
    <property type="entry name" value="EF-hand-dom_pair"/>
</dbReference>
<keyword evidence="2" id="KW-0106">Calcium</keyword>
<dbReference type="SMART" id="SM00054">
    <property type="entry name" value="EFh"/>
    <property type="match status" value="2"/>
</dbReference>
<evidence type="ECO:0000256" key="1">
    <source>
        <dbReference type="ARBA" id="ARBA00022737"/>
    </source>
</evidence>
<dbReference type="EMBL" id="LFYR01000429">
    <property type="protein sequence ID" value="KMZ74089.1"/>
    <property type="molecule type" value="Genomic_DNA"/>
</dbReference>
<dbReference type="PROSITE" id="PS50222">
    <property type="entry name" value="EF_HAND_2"/>
    <property type="match status" value="2"/>
</dbReference>
<dbReference type="InterPro" id="IPR002048">
    <property type="entry name" value="EF_hand_dom"/>
</dbReference>
<dbReference type="OrthoDB" id="26525at2759"/>